<feature type="compositionally biased region" description="Basic and acidic residues" evidence="1">
    <location>
        <begin position="596"/>
        <end position="609"/>
    </location>
</feature>
<evidence type="ECO:0000313" key="4">
    <source>
        <dbReference type="Proteomes" id="UP000321822"/>
    </source>
</evidence>
<feature type="compositionally biased region" description="Basic and acidic residues" evidence="1">
    <location>
        <begin position="622"/>
        <end position="653"/>
    </location>
</feature>
<sequence>MSNQQFILQAGMKINLRGEVATVKAIGENFCVIEYSNGEMAYPLPSELMLAYRSGLLIIKKKENALLINKQLTNQEDKEKAIRVEHYLVELHQHANPHSLKTRKKAKDIVKKRHGYTGKDVPSESTLRRWYVSWIQNEMEIYSVIKRAKKTRASRHSEAVVELAESIIDEYYLIPQGLNKRQTYFKFKEHYDELIAANEIEGRSISESRFYELLNELNQLDVVYARYGKDEARKFARCSEGMYVLDFPLQRVEIDAVHLKIGLLDDETGEFLGTAIVYLAIDTYTRCIVGYSVSVGNKPSEISDAVIELIKHCVTPKIKSVFAQNNWPLTGIPFAFVGDAGKAFKCRVVTNLMAQLKCTHITTETKSPWRKGMIEAYNRGFRSMYASNLPGYTRNNDEDKTDKTIEEIATLTLGEFISTLEIYILDHYHQNPHKGLFLDTPANVCEEALKECSPRIVADLKKLEVFSGVELEGVIQGCQGIQRNTLYYNSRQLNDLRLAITLHGDKKNPKVPFLYDKNDVSKISVIDETTGVLFEVPCCDPRVLPGMSLAEFNRQYRSGSRTNTTNVFTKSNWVVSEAIKRKQEEIMLKKKEKAALAKKMREEKKEQKNKQAKNKASQPSDITERATEHVQQEANRHARNHTDKTVQKNDGRPTNRPVTRPVTK</sequence>
<dbReference type="InterPro" id="IPR001584">
    <property type="entry name" value="Integrase_cat-core"/>
</dbReference>
<name>A0A5C6QI41_9GAMM</name>
<dbReference type="InterPro" id="IPR012337">
    <property type="entry name" value="RNaseH-like_sf"/>
</dbReference>
<dbReference type="RefSeq" id="WP_146786315.1">
    <property type="nucleotide sequence ID" value="NZ_VOLT01000004.1"/>
</dbReference>
<dbReference type="OrthoDB" id="501284at2"/>
<evidence type="ECO:0000259" key="2">
    <source>
        <dbReference type="PROSITE" id="PS50994"/>
    </source>
</evidence>
<dbReference type="GO" id="GO:0015074">
    <property type="term" value="P:DNA integration"/>
    <property type="evidence" value="ECO:0007669"/>
    <property type="project" value="InterPro"/>
</dbReference>
<organism evidence="3 4">
    <name type="scientific">Colwellia demingiae</name>
    <dbReference type="NCBI Taxonomy" id="89401"/>
    <lineage>
        <taxon>Bacteria</taxon>
        <taxon>Pseudomonadati</taxon>
        <taxon>Pseudomonadota</taxon>
        <taxon>Gammaproteobacteria</taxon>
        <taxon>Alteromonadales</taxon>
        <taxon>Colwelliaceae</taxon>
        <taxon>Colwellia</taxon>
    </lineage>
</organism>
<feature type="domain" description="Integrase catalytic" evidence="2">
    <location>
        <begin position="244"/>
        <end position="449"/>
    </location>
</feature>
<dbReference type="SUPFAM" id="SSF53098">
    <property type="entry name" value="Ribonuclease H-like"/>
    <property type="match status" value="1"/>
</dbReference>
<keyword evidence="4" id="KW-1185">Reference proteome</keyword>
<feature type="region of interest" description="Disordered" evidence="1">
    <location>
        <begin position="596"/>
        <end position="664"/>
    </location>
</feature>
<dbReference type="AlphaFoldDB" id="A0A5C6QI41"/>
<comment type="caution">
    <text evidence="3">The sequence shown here is derived from an EMBL/GenBank/DDBJ whole genome shotgun (WGS) entry which is preliminary data.</text>
</comment>
<evidence type="ECO:0000256" key="1">
    <source>
        <dbReference type="SAM" id="MobiDB-lite"/>
    </source>
</evidence>
<gene>
    <name evidence="3" type="ORF">ESZ36_08485</name>
</gene>
<dbReference type="GO" id="GO:0003676">
    <property type="term" value="F:nucleic acid binding"/>
    <property type="evidence" value="ECO:0007669"/>
    <property type="project" value="InterPro"/>
</dbReference>
<accession>A0A5C6QI41</accession>
<protein>
    <submittedName>
        <fullName evidence="3">Transposase family protein</fullName>
    </submittedName>
</protein>
<evidence type="ECO:0000313" key="3">
    <source>
        <dbReference type="EMBL" id="TWX68521.1"/>
    </source>
</evidence>
<dbReference type="EMBL" id="VOLT01000004">
    <property type="protein sequence ID" value="TWX68521.1"/>
    <property type="molecule type" value="Genomic_DNA"/>
</dbReference>
<dbReference type="PROSITE" id="PS50994">
    <property type="entry name" value="INTEGRASE"/>
    <property type="match status" value="1"/>
</dbReference>
<dbReference type="InterPro" id="IPR036397">
    <property type="entry name" value="RNaseH_sf"/>
</dbReference>
<reference evidence="3 4" key="1">
    <citation type="submission" date="2019-07" db="EMBL/GenBank/DDBJ databases">
        <title>Genomes of sea-ice associated Colwellia species.</title>
        <authorList>
            <person name="Bowman J.P."/>
        </authorList>
    </citation>
    <scope>NUCLEOTIDE SEQUENCE [LARGE SCALE GENOMIC DNA]</scope>
    <source>
        <strain evidence="3 4">ACAM 459</strain>
    </source>
</reference>
<dbReference type="Gene3D" id="3.30.420.10">
    <property type="entry name" value="Ribonuclease H-like superfamily/Ribonuclease H"/>
    <property type="match status" value="1"/>
</dbReference>
<proteinExistence type="predicted"/>
<dbReference type="Proteomes" id="UP000321822">
    <property type="component" value="Unassembled WGS sequence"/>
</dbReference>